<accession>A0ACC0A8E4</accession>
<sequence length="409" mass="44707">MRPSEAQILFVVISLIAFALDFGNAALFNVMNYGAVGDGKHDDAKAFVEAWKAVCEFGGVMYVPEGRNFLLSPVNFQGPCNSTFIHIMVSAPSSLLSRWMRIFFLKLNSWVQISGNVMAPNDKGAWKGCTEDTWLYFSNIKGLMVYGSGKINANGELWWENNALQFVRCDGLNLNGLTHLNSPRNHIGIHRSNNVNISQLRIIAPKDSPNTDGIDVSCSTNVTISRSIIQTGDDCIAINNGSSDIRIMGISCGPGHGISVGSLGRDGSYAAVERIFVTNCNFFGSQNGVRIKTWQGGSGYARDIHFKNITLKDVKNPIIIDQFYCIDQNHCEDQPSAVEVSHVSYEAVYGSSANEKAIQLSCSKSKPCTNIQMFKINIISAIHGEKAYATCNNAKGIESLIVPRVPCLS</sequence>
<organism evidence="1 2">
    <name type="scientific">Catharanthus roseus</name>
    <name type="common">Madagascar periwinkle</name>
    <name type="synonym">Vinca rosea</name>
    <dbReference type="NCBI Taxonomy" id="4058"/>
    <lineage>
        <taxon>Eukaryota</taxon>
        <taxon>Viridiplantae</taxon>
        <taxon>Streptophyta</taxon>
        <taxon>Embryophyta</taxon>
        <taxon>Tracheophyta</taxon>
        <taxon>Spermatophyta</taxon>
        <taxon>Magnoliopsida</taxon>
        <taxon>eudicotyledons</taxon>
        <taxon>Gunneridae</taxon>
        <taxon>Pentapetalae</taxon>
        <taxon>asterids</taxon>
        <taxon>lamiids</taxon>
        <taxon>Gentianales</taxon>
        <taxon>Apocynaceae</taxon>
        <taxon>Rauvolfioideae</taxon>
        <taxon>Vinceae</taxon>
        <taxon>Catharanthinae</taxon>
        <taxon>Catharanthus</taxon>
    </lineage>
</organism>
<evidence type="ECO:0000313" key="1">
    <source>
        <dbReference type="EMBL" id="KAI5656459.1"/>
    </source>
</evidence>
<evidence type="ECO:0000313" key="2">
    <source>
        <dbReference type="Proteomes" id="UP001060085"/>
    </source>
</evidence>
<gene>
    <name evidence="1" type="ORF">M9H77_25252</name>
</gene>
<proteinExistence type="predicted"/>
<reference evidence="2" key="1">
    <citation type="journal article" date="2023" name="Nat. Plants">
        <title>Single-cell RNA sequencing provides a high-resolution roadmap for understanding the multicellular compartmentation of specialized metabolism.</title>
        <authorList>
            <person name="Sun S."/>
            <person name="Shen X."/>
            <person name="Li Y."/>
            <person name="Li Y."/>
            <person name="Wang S."/>
            <person name="Li R."/>
            <person name="Zhang H."/>
            <person name="Shen G."/>
            <person name="Guo B."/>
            <person name="Wei J."/>
            <person name="Xu J."/>
            <person name="St-Pierre B."/>
            <person name="Chen S."/>
            <person name="Sun C."/>
        </authorList>
    </citation>
    <scope>NUCLEOTIDE SEQUENCE [LARGE SCALE GENOMIC DNA]</scope>
</reference>
<dbReference type="Proteomes" id="UP001060085">
    <property type="component" value="Linkage Group LG06"/>
</dbReference>
<keyword evidence="2" id="KW-1185">Reference proteome</keyword>
<protein>
    <submittedName>
        <fullName evidence="1">Uncharacterized protein</fullName>
    </submittedName>
</protein>
<name>A0ACC0A8E4_CATRO</name>
<dbReference type="EMBL" id="CM044706">
    <property type="protein sequence ID" value="KAI5656459.1"/>
    <property type="molecule type" value="Genomic_DNA"/>
</dbReference>
<comment type="caution">
    <text evidence="1">The sequence shown here is derived from an EMBL/GenBank/DDBJ whole genome shotgun (WGS) entry which is preliminary data.</text>
</comment>